<reference evidence="12" key="1">
    <citation type="submission" date="2025-08" db="UniProtKB">
        <authorList>
            <consortium name="RefSeq"/>
        </authorList>
    </citation>
    <scope>IDENTIFICATION</scope>
    <source>
        <strain evidence="12">Airmid</strain>
    </source>
</reference>
<dbReference type="GO" id="GO:0140359">
    <property type="term" value="F:ABC-type transporter activity"/>
    <property type="evidence" value="ECO:0007669"/>
    <property type="project" value="InterPro"/>
</dbReference>
<feature type="transmembrane region" description="Helical" evidence="9">
    <location>
        <begin position="486"/>
        <end position="506"/>
    </location>
</feature>
<evidence type="ECO:0000259" key="10">
    <source>
        <dbReference type="PROSITE" id="PS50893"/>
    </source>
</evidence>
<dbReference type="PANTHER" id="PTHR48041">
    <property type="entry name" value="ABC TRANSPORTER G FAMILY MEMBER 28"/>
    <property type="match status" value="1"/>
</dbReference>
<feature type="transmembrane region" description="Helical" evidence="9">
    <location>
        <begin position="1065"/>
        <end position="1083"/>
    </location>
</feature>
<evidence type="ECO:0000313" key="11">
    <source>
        <dbReference type="Proteomes" id="UP000515146"/>
    </source>
</evidence>
<dbReference type="Pfam" id="PF19055">
    <property type="entry name" value="ABC2_membrane_7"/>
    <property type="match status" value="1"/>
</dbReference>
<protein>
    <submittedName>
        <fullName evidence="12">ABC transporter G family member 33-like</fullName>
    </submittedName>
</protein>
<dbReference type="RefSeq" id="XP_027204323.1">
    <property type="nucleotide sequence ID" value="XM_027348522.1"/>
</dbReference>
<dbReference type="GO" id="GO:0016887">
    <property type="term" value="F:ATP hydrolysis activity"/>
    <property type="evidence" value="ECO:0007669"/>
    <property type="project" value="InterPro"/>
</dbReference>
<dbReference type="Gene3D" id="3.40.50.300">
    <property type="entry name" value="P-loop containing nucleotide triphosphate hydrolases"/>
    <property type="match status" value="2"/>
</dbReference>
<feature type="domain" description="ABC transporter" evidence="10">
    <location>
        <begin position="13"/>
        <end position="255"/>
    </location>
</feature>
<evidence type="ECO:0000313" key="12">
    <source>
        <dbReference type="RefSeq" id="XP_027204323.1"/>
    </source>
</evidence>
<gene>
    <name evidence="12" type="primary">LOC113798044</name>
</gene>
<dbReference type="InterPro" id="IPR017871">
    <property type="entry name" value="ABC_transporter-like_CS"/>
</dbReference>
<evidence type="ECO:0000256" key="6">
    <source>
        <dbReference type="ARBA" id="ARBA00022840"/>
    </source>
</evidence>
<dbReference type="PROSITE" id="PS50893">
    <property type="entry name" value="ABC_TRANSPORTER_2"/>
    <property type="match status" value="2"/>
</dbReference>
<keyword evidence="8 9" id="KW-0472">Membrane</keyword>
<dbReference type="SMART" id="SM00382">
    <property type="entry name" value="AAA"/>
    <property type="match status" value="2"/>
</dbReference>
<evidence type="ECO:0000256" key="8">
    <source>
        <dbReference type="ARBA" id="ARBA00023136"/>
    </source>
</evidence>
<dbReference type="SUPFAM" id="SSF52540">
    <property type="entry name" value="P-loop containing nucleoside triphosphate hydrolases"/>
    <property type="match status" value="2"/>
</dbReference>
<dbReference type="Pfam" id="PF01061">
    <property type="entry name" value="ABC2_membrane"/>
    <property type="match status" value="2"/>
</dbReference>
<feature type="transmembrane region" description="Helical" evidence="9">
    <location>
        <begin position="406"/>
        <end position="425"/>
    </location>
</feature>
<dbReference type="KEGG" id="dpte:113798044"/>
<evidence type="ECO:0000256" key="1">
    <source>
        <dbReference type="ARBA" id="ARBA00004141"/>
    </source>
</evidence>
<feature type="transmembrane region" description="Helical" evidence="9">
    <location>
        <begin position="1103"/>
        <end position="1127"/>
    </location>
</feature>
<dbReference type="Pfam" id="PF00005">
    <property type="entry name" value="ABC_tran"/>
    <property type="match status" value="2"/>
</dbReference>
<feature type="transmembrane region" description="Helical" evidence="9">
    <location>
        <begin position="1139"/>
        <end position="1163"/>
    </location>
</feature>
<evidence type="ECO:0000256" key="5">
    <source>
        <dbReference type="ARBA" id="ARBA00022741"/>
    </source>
</evidence>
<organism evidence="11 12">
    <name type="scientific">Dermatophagoides pteronyssinus</name>
    <name type="common">European house dust mite</name>
    <dbReference type="NCBI Taxonomy" id="6956"/>
    <lineage>
        <taxon>Eukaryota</taxon>
        <taxon>Metazoa</taxon>
        <taxon>Ecdysozoa</taxon>
        <taxon>Arthropoda</taxon>
        <taxon>Chelicerata</taxon>
        <taxon>Arachnida</taxon>
        <taxon>Acari</taxon>
        <taxon>Acariformes</taxon>
        <taxon>Sarcoptiformes</taxon>
        <taxon>Astigmata</taxon>
        <taxon>Psoroptidia</taxon>
        <taxon>Analgoidea</taxon>
        <taxon>Pyroglyphidae</taxon>
        <taxon>Dermatophagoidinae</taxon>
        <taxon>Dermatophagoides</taxon>
    </lineage>
</organism>
<dbReference type="InterPro" id="IPR043926">
    <property type="entry name" value="ABCG_dom"/>
</dbReference>
<feature type="transmembrane region" description="Helical" evidence="9">
    <location>
        <begin position="1169"/>
        <end position="1186"/>
    </location>
</feature>
<evidence type="ECO:0000256" key="7">
    <source>
        <dbReference type="ARBA" id="ARBA00022989"/>
    </source>
</evidence>
<comment type="similarity">
    <text evidence="2">Belongs to the ABC transporter superfamily. ABCG family. Eye pigment precursor importer (TC 3.A.1.204) subfamily.</text>
</comment>
<keyword evidence="7 9" id="KW-1133">Transmembrane helix</keyword>
<name>A0A6P6YFP6_DERPT</name>
<dbReference type="GO" id="GO:0016020">
    <property type="term" value="C:membrane"/>
    <property type="evidence" value="ECO:0007669"/>
    <property type="project" value="UniProtKB-SubCell"/>
</dbReference>
<keyword evidence="4 9" id="KW-0812">Transmembrane</keyword>
<dbReference type="InterPro" id="IPR003593">
    <property type="entry name" value="AAA+_ATPase"/>
</dbReference>
<keyword evidence="11" id="KW-1185">Reference proteome</keyword>
<dbReference type="InParanoid" id="A0A6P6YFP6"/>
<dbReference type="PANTHER" id="PTHR48041:SF139">
    <property type="entry name" value="PROTEIN SCARLET"/>
    <property type="match status" value="1"/>
</dbReference>
<feature type="transmembrane region" description="Helical" evidence="9">
    <location>
        <begin position="595"/>
        <end position="616"/>
    </location>
</feature>
<proteinExistence type="inferred from homology"/>
<keyword evidence="6" id="KW-0067">ATP-binding</keyword>
<dbReference type="InterPro" id="IPR050352">
    <property type="entry name" value="ABCG_transporters"/>
</dbReference>
<dbReference type="GeneID" id="113798044"/>
<feature type="transmembrane region" description="Helical" evidence="9">
    <location>
        <begin position="1245"/>
        <end position="1270"/>
    </location>
</feature>
<keyword evidence="3" id="KW-0813">Transport</keyword>
<feature type="transmembrane region" description="Helical" evidence="9">
    <location>
        <begin position="340"/>
        <end position="358"/>
    </location>
</feature>
<dbReference type="InterPro" id="IPR013525">
    <property type="entry name" value="ABC2_TM"/>
</dbReference>
<dbReference type="GO" id="GO:0005524">
    <property type="term" value="F:ATP binding"/>
    <property type="evidence" value="ECO:0007669"/>
    <property type="project" value="UniProtKB-KW"/>
</dbReference>
<sequence length="1315" mass="152357">MISRDYQQLNISIAWRNLSYEAKDLFFNRKLILRQLNGHLEYQSLNGFLGPSGAGKTTLLNCLNGTLRSGMSSNSEIYLSLQEQQTPVIRMIEQHVHETILNQMTIRQVLYYAFRFKNDRRHWFEMDRHITKVLSELLLDESILDNKFKLCSGGEQKRVAIAQELMSLQQPSFLFVDEPTTGLDSNSALLVTQCLRRLADHNNRLTILVSIHAPSSDILNLFDKLYILSKGGVCIYSGEPKNLRFKLESNCHREVNEEKPAIEEYLKIACYGIDNELVRQLADTTVNDEQITEPLSQIRERLKFLDRGIRRNRKSLSMGDLFLQLYRMFDILLITEYEKFIIRIVLLTVLSIILKSAFNPRMVQPETCVPIYEYENGSYSRCLDKLNDEDYNTQYKAFLGHCTLDFSLILIIMNIISFLQIFKVFRNEHRNQWYSLGAFYIPFSIVCFIEFCFISSYIVVLLYFLIDHSYVDGHQINWRRLGNMIYFRWMYDLYLQSFALLMSIIFSENFNVALIAGAFTAQALHVFSGSLYNLEQIENPAMKILANILNSKVPVNGWLYSFYVLDRCDSEKEISYIMLDYGIDTTKIYSDVLKILTNIVLLRIITVIIMFFRFSADLSTKRFLQSNIDKLKPISFNTAIDSGSENVNIDKSDVTRSKGIEELDFEKFTRGKIMIAWRYVTLFATTSIYEIRSAKEIKPDSKLILRNLNGQFRFGTLNALMGPSGAGKTSLLKVLNGQMKTRLSVESEFFITKYCPTRVCYITQEVSGHLMPGLTALQSLIYASRLKNAFESSLVNHEKIARNLLNELGMADSADTFVQKCSGGERKRLALGLELTSLRMPNLICIDEPTSGLDSNSAEVVIACLHRVAQQHNLTIIASVHQPNFEILMMFDHLYVLAKGGVCVYSGNPTNIKQYLSEIFKDEMIKNDAFPVEKLIKYSCLNHSNPLIQKLATKADEIILQENLNEDTILVKDGIQTNMNRFSLRHSLILIRRYFTFFKGYQWLPFSIFTFLLIWQGNNLRSMFNAKIAEPNGCIDWDDDYNNTCNDNEKNDELFNLKLNFVRNYAILFTETLFLLLQTSFIFNKDIPFFWNEHRNGWYSAGVFYLTRIIIEWIQIMAVLVIFDYIIDIYEPIQSGMYFWQWFFHFMAAISMQGAGYLFAIMTNDEGDFNTLAILLVGLGILNALLSNGGTPIKQLHYFYQFLSNISPLRFAIEAILVRLYGFGRCLPRQTSALLYKLRIDNDEYFYHCIIMIIMNVIFYHSLALTVLLIKSNPFNRRRHRAEKILEHHQKLERINVAIPGLSCHHEFTIRQIQI</sequence>
<dbReference type="PROSITE" id="PS00211">
    <property type="entry name" value="ABC_TRANSPORTER_1"/>
    <property type="match status" value="2"/>
</dbReference>
<dbReference type="InterPro" id="IPR003439">
    <property type="entry name" value="ABC_transporter-like_ATP-bd"/>
</dbReference>
<comment type="subcellular location">
    <subcellularLocation>
        <location evidence="1">Membrane</location>
        <topology evidence="1">Multi-pass membrane protein</topology>
    </subcellularLocation>
</comment>
<dbReference type="OrthoDB" id="6515124at2759"/>
<feature type="transmembrane region" description="Helical" evidence="9">
    <location>
        <begin position="437"/>
        <end position="465"/>
    </location>
</feature>
<keyword evidence="5" id="KW-0547">Nucleotide-binding</keyword>
<accession>A0A6P6YFP6</accession>
<evidence type="ECO:0000256" key="2">
    <source>
        <dbReference type="ARBA" id="ARBA00005814"/>
    </source>
</evidence>
<dbReference type="Proteomes" id="UP000515146">
    <property type="component" value="Unplaced"/>
</dbReference>
<evidence type="ECO:0000256" key="3">
    <source>
        <dbReference type="ARBA" id="ARBA00022448"/>
    </source>
</evidence>
<dbReference type="InterPro" id="IPR027417">
    <property type="entry name" value="P-loop_NTPase"/>
</dbReference>
<evidence type="ECO:0000256" key="9">
    <source>
        <dbReference type="SAM" id="Phobius"/>
    </source>
</evidence>
<feature type="transmembrane region" description="Helical" evidence="9">
    <location>
        <begin position="512"/>
        <end position="534"/>
    </location>
</feature>
<feature type="domain" description="ABC transporter" evidence="10">
    <location>
        <begin position="683"/>
        <end position="924"/>
    </location>
</feature>
<evidence type="ECO:0000256" key="4">
    <source>
        <dbReference type="ARBA" id="ARBA00022692"/>
    </source>
</evidence>